<feature type="compositionally biased region" description="Low complexity" evidence="1">
    <location>
        <begin position="981"/>
        <end position="994"/>
    </location>
</feature>
<sequence length="1061" mass="117100">MLGRLFKQSTLPNLGAPSQNQSMHSSHNNPSTNGNTHDDSYTREILYASQCLSVKPLLFNPRRFRLLVCQDGGNLRSKQVLYDSAADLLTSSPVLTPGVSPATSAPVPCGTSDSQLSSKVASLSLLRNSSVVKLNAPTQMGSKNILLSKQLYNVNEINDYMFGRGLPTNESCTATKIHMLPQVNLVYGPYLAILVTRLFLIVDPSSSYAETNVSSIYDRSWHPAPAVPTKEAFFSYSGNFCKTPGTPAEGSMASRSSYHSRFAIGIVIPLESADQTAEDVLGSNLDAIAHHLVILQKVVLKKLILCLKYSTVNGVCPYINNRRIQFPQNILRSDAELLTQLNKLVKLFYFNTNVPRLINTNSLIRYSIENTDSKLKPYLLNWALEVVNWLEFKDGRNVSAFHPNGYNANYINHYTRQTDVSGLSSTFLASLLALLVPLRHLLGSNPMSVDPRPMATSKEITRVVVMTGNSAVAKKLIFILNGIIPDHSLLSQLNMLESETLDLFFDDEDNDSVLESADHVEPLLPAQHISIVSPSSITLGISASPNETSTLIKPIPIRQRTSPPSNSPSDDSCSVSVNSTRGWEVPVKSSTSLSVSSAKKSSFTTETTIGARQIPIQGRNSLSNSSSMAYLSSSLNSSLSSSASNYSLSKLGGSFMEKWKSSFTGNQHNYPSHNQFFEENLSDLSKRPSILSLRTPSPGLDPEDPMWEPTAQSLSGLSPARQKISRTQSMLDLYNHTSQTKRPVASEMPSVNLRRTMSSVYVPLQSDKGQDIRLSNKERIKLKCGMIMRTRVSLGKKMDQTLVVNPVHMDRTSSSSTFFEQSTITSEETRSSGINDSSIGDVSNAHWLPVNKKCVLPPNVAFVDEFRPEYMVQSCPLNPKLEAQVMNAMKNDLLFFQNNCGYELVTSRTVFISLRAREIKTIEMKVGGQDKLQTSTHIAAPMPPFSHSQVTPPMSSNSPVSSYFYGAEVNNVPHERRGSTSNNNNSNINSNNNNNYSTVIRKIFTSKHIGGDKSEIRKMGSHLEKLTEVVTKINNDGAATTAQEKENYNQELYRTILQLIR</sequence>
<dbReference type="AlphaFoldDB" id="A0A1L0BZN6"/>
<accession>A0A1L0BZN6</accession>
<feature type="region of interest" description="Disordered" evidence="1">
    <location>
        <begin position="1"/>
        <end position="39"/>
    </location>
</feature>
<evidence type="ECO:0000256" key="1">
    <source>
        <dbReference type="SAM" id="MobiDB-lite"/>
    </source>
</evidence>
<evidence type="ECO:0000313" key="2">
    <source>
        <dbReference type="EMBL" id="SGZ56707.1"/>
    </source>
</evidence>
<dbReference type="OrthoDB" id="4063558at2759"/>
<protein>
    <submittedName>
        <fullName evidence="2">CIC11C00000002672</fullName>
    </submittedName>
</protein>
<feature type="compositionally biased region" description="Low complexity" evidence="1">
    <location>
        <begin position="17"/>
        <end position="31"/>
    </location>
</feature>
<feature type="region of interest" description="Disordered" evidence="1">
    <location>
        <begin position="973"/>
        <end position="994"/>
    </location>
</feature>
<feature type="compositionally biased region" description="Low complexity" evidence="1">
    <location>
        <begin position="562"/>
        <end position="578"/>
    </location>
</feature>
<gene>
    <name evidence="2" type="ORF">SAMEA4029010_CIC11G00000002672</name>
</gene>
<keyword evidence="3" id="KW-1185">Reference proteome</keyword>
<organism evidence="2 3">
    <name type="scientific">Sungouiella intermedia</name>
    <dbReference type="NCBI Taxonomy" id="45354"/>
    <lineage>
        <taxon>Eukaryota</taxon>
        <taxon>Fungi</taxon>
        <taxon>Dikarya</taxon>
        <taxon>Ascomycota</taxon>
        <taxon>Saccharomycotina</taxon>
        <taxon>Pichiomycetes</taxon>
        <taxon>Metschnikowiaceae</taxon>
        <taxon>Sungouiella</taxon>
    </lineage>
</organism>
<name>A0A1L0BZN6_9ASCO</name>
<reference evidence="2 3" key="1">
    <citation type="submission" date="2016-10" db="EMBL/GenBank/DDBJ databases">
        <authorList>
            <person name="de Groot N.N."/>
        </authorList>
    </citation>
    <scope>NUCLEOTIDE SEQUENCE [LARGE SCALE GENOMIC DNA]</scope>
    <source>
        <strain evidence="2 3">CBS 141442</strain>
    </source>
</reference>
<dbReference type="EMBL" id="LT635761">
    <property type="protein sequence ID" value="SGZ56707.1"/>
    <property type="molecule type" value="Genomic_DNA"/>
</dbReference>
<feature type="region of interest" description="Disordered" evidence="1">
    <location>
        <begin position="550"/>
        <end position="578"/>
    </location>
</feature>
<dbReference type="Proteomes" id="UP000182334">
    <property type="component" value="Chromosome VI"/>
</dbReference>
<proteinExistence type="predicted"/>
<dbReference type="STRING" id="45354.A0A1L0BZN6"/>
<evidence type="ECO:0000313" key="3">
    <source>
        <dbReference type="Proteomes" id="UP000182334"/>
    </source>
</evidence>